<evidence type="ECO:0008006" key="5">
    <source>
        <dbReference type="Google" id="ProtNLM"/>
    </source>
</evidence>
<reference evidence="3" key="1">
    <citation type="journal article" date="2019" name="Environ. Microbiol.">
        <title>Fungal ecological strategies reflected in gene transcription - a case study of two litter decomposers.</title>
        <authorList>
            <person name="Barbi F."/>
            <person name="Kohler A."/>
            <person name="Barry K."/>
            <person name="Baskaran P."/>
            <person name="Daum C."/>
            <person name="Fauchery L."/>
            <person name="Ihrmark K."/>
            <person name="Kuo A."/>
            <person name="LaButti K."/>
            <person name="Lipzen A."/>
            <person name="Morin E."/>
            <person name="Grigoriev I.V."/>
            <person name="Henrissat B."/>
            <person name="Lindahl B."/>
            <person name="Martin F."/>
        </authorList>
    </citation>
    <scope>NUCLEOTIDE SEQUENCE</scope>
    <source>
        <strain evidence="3">JB14</strain>
    </source>
</reference>
<keyword evidence="2" id="KW-0812">Transmembrane</keyword>
<evidence type="ECO:0000256" key="1">
    <source>
        <dbReference type="SAM" id="MobiDB-lite"/>
    </source>
</evidence>
<keyword evidence="2" id="KW-0472">Membrane</keyword>
<dbReference type="AlphaFoldDB" id="A0A6A4GVY8"/>
<accession>A0A6A4GVY8</accession>
<gene>
    <name evidence="3" type="ORF">BT96DRAFT_1003441</name>
</gene>
<sequence length="821" mass="94040">MQPKKRCRTKQNAYTEEIPLGTNDFTFGRSQEVVVNQGFTRTIPISPQKGSKSWIKVANWEPEDRLDYALDPPSDNSNEDLWNMPIYPDKLEGISLQPQAKAKMKKKSLQSSRPHLYWRLNSQDAFLDELLQLNGRGNSLNQQRVLSVSQGNGRNQDGRDVSLSGAPASSDADDQGIPHDNFYRAYCKVTECLSGLIESSLEYRALVRMRRGRTADGELVVQCPFVSSPRYKSAKGWESDKKNADLYALRVAMDANFRLKEQLVSSHSRDPGLNDGKGYFVRQEPYEKYILLLASEEDISTCVGFQAIIKATTWFSKGLQYTGVGAVGCAQAKMWLPNGAGSLHKGKRYGNMDYVFASVLRQYLGIVLVIVAYNIVCQWFINLFARIENQWPPDLRPPAGTTFIPVIGKFHEPAHKTKNHQQFSANLILLMGMSDWELLERLWGIHNILGNATQTMGPGTRIDVLEAHFGFHNWEKYVGHGKTLWQKYKDGLQDRNRQREAYEGLMNSLPEELVQKWEALFKKWESQEWDRVCMEGLCDMEICLCQARCHDALQGLRHTLRVKTRMLIFKNANVRGQRDWGRSRDIIDGIHDRDWEKELLPLRNGDVQSYTDVQKKKGPGRRGTNEEGPDDEGEDSMDGVLEAEEEELNLLSEERDRWDGTGQLRQVISWIWRTTPVSIQDGADNDNELLHVEWGRSRARIGRALEEVQYAREDMQRTVEFMQWKAEWWVERAGRRSVESEVLREGLKAYALKQAAVQRQLKDMCISNWKKPLDGKEHTEDAIDTELRMMLGVSNTPDEEDEEEEGGGLYDDDEGEDLGWA</sequence>
<evidence type="ECO:0000313" key="3">
    <source>
        <dbReference type="EMBL" id="KAE9389225.1"/>
    </source>
</evidence>
<evidence type="ECO:0000313" key="4">
    <source>
        <dbReference type="Proteomes" id="UP000799118"/>
    </source>
</evidence>
<dbReference type="Pfam" id="PF18758">
    <property type="entry name" value="KDZ"/>
    <property type="match status" value="1"/>
</dbReference>
<feature type="region of interest" description="Disordered" evidence="1">
    <location>
        <begin position="789"/>
        <end position="821"/>
    </location>
</feature>
<feature type="region of interest" description="Disordered" evidence="1">
    <location>
        <begin position="149"/>
        <end position="175"/>
    </location>
</feature>
<feature type="compositionally biased region" description="Acidic residues" evidence="1">
    <location>
        <begin position="627"/>
        <end position="637"/>
    </location>
</feature>
<dbReference type="Proteomes" id="UP000799118">
    <property type="component" value="Unassembled WGS sequence"/>
</dbReference>
<keyword evidence="2" id="KW-1133">Transmembrane helix</keyword>
<dbReference type="InterPro" id="IPR040521">
    <property type="entry name" value="KDZ"/>
</dbReference>
<organism evidence="3 4">
    <name type="scientific">Gymnopus androsaceus JB14</name>
    <dbReference type="NCBI Taxonomy" id="1447944"/>
    <lineage>
        <taxon>Eukaryota</taxon>
        <taxon>Fungi</taxon>
        <taxon>Dikarya</taxon>
        <taxon>Basidiomycota</taxon>
        <taxon>Agaricomycotina</taxon>
        <taxon>Agaricomycetes</taxon>
        <taxon>Agaricomycetidae</taxon>
        <taxon>Agaricales</taxon>
        <taxon>Marasmiineae</taxon>
        <taxon>Omphalotaceae</taxon>
        <taxon>Gymnopus</taxon>
    </lineage>
</organism>
<feature type="compositionally biased region" description="Acidic residues" evidence="1">
    <location>
        <begin position="797"/>
        <end position="821"/>
    </location>
</feature>
<dbReference type="OrthoDB" id="2682806at2759"/>
<protein>
    <recommendedName>
        <fullName evidence="5">CxC2-like cysteine cluster KDZ transposase-associated domain-containing protein</fullName>
    </recommendedName>
</protein>
<feature type="transmembrane region" description="Helical" evidence="2">
    <location>
        <begin position="354"/>
        <end position="376"/>
    </location>
</feature>
<evidence type="ECO:0000256" key="2">
    <source>
        <dbReference type="SAM" id="Phobius"/>
    </source>
</evidence>
<dbReference type="EMBL" id="ML769706">
    <property type="protein sequence ID" value="KAE9389225.1"/>
    <property type="molecule type" value="Genomic_DNA"/>
</dbReference>
<keyword evidence="4" id="KW-1185">Reference proteome</keyword>
<feature type="region of interest" description="Disordered" evidence="1">
    <location>
        <begin position="610"/>
        <end position="637"/>
    </location>
</feature>
<name>A0A6A4GVY8_9AGAR</name>
<proteinExistence type="predicted"/>